<evidence type="ECO:0008006" key="2">
    <source>
        <dbReference type="Google" id="ProtNLM"/>
    </source>
</evidence>
<reference evidence="1" key="1">
    <citation type="journal article" date="2014" name="Genome Biol. Evol.">
        <title>Pangenome evidence for extensive interdomain horizontal transfer affecting lineage core and shell genes in uncultured planktonic thaumarchaeota and euryarchaeota.</title>
        <authorList>
            <person name="Deschamps P."/>
            <person name="Zivanovic Y."/>
            <person name="Moreira D."/>
            <person name="Rodriguez-Valera F."/>
            <person name="Lopez-Garcia P."/>
        </authorList>
    </citation>
    <scope>NUCLEOTIDE SEQUENCE</scope>
</reference>
<organism evidence="1">
    <name type="scientific">uncultured marine group II/III euryarchaeote KM3_156_A06</name>
    <dbReference type="NCBI Taxonomy" id="1457899"/>
    <lineage>
        <taxon>Archaea</taxon>
        <taxon>Methanobacteriati</taxon>
        <taxon>Methanobacteriota</taxon>
        <taxon>environmental samples</taxon>
    </lineage>
</organism>
<proteinExistence type="predicted"/>
<dbReference type="EMBL" id="KF900645">
    <property type="protein sequence ID" value="AIF02294.1"/>
    <property type="molecule type" value="Genomic_DNA"/>
</dbReference>
<accession>A0A075GEZ1</accession>
<protein>
    <recommendedName>
        <fullName evidence="2">LTD domain-containing protein</fullName>
    </recommendedName>
</protein>
<dbReference type="AlphaFoldDB" id="A0A075GEZ1"/>
<sequence length="343" mass="36773">MTAVIEFLTAFVLFLIVLSAFFSLAGLQLGANHPRTDQLDDYALESLQRLTTDAGWYTPYDEFGNRDLANATSEWHRYNATNLLNGVVQPGLAGTLGQLDTERLDGVANITQDQFIRGLGLPSWASINLTIRVTESSDANRIDLLLFQDGASRDAAANSAVAHRLMMLNSETVEIILEVHDAGRMPAHLVISEFMAEPELGYPEWVELENRDGFAANLTGWGIGRASSGGVHSLIGDGALAGGDVMLCSGKPSLQENQGADVVLDLGLSGILGRGAVDGLNKYDDTLTLTWTYPGLAQTETKMEVDWVTSWGIDDDIALNWLGGGASNSSNWGRSTGGTPGIL</sequence>
<name>A0A075GEZ1_9EURY</name>
<evidence type="ECO:0000313" key="1">
    <source>
        <dbReference type="EMBL" id="AIF02294.1"/>
    </source>
</evidence>